<keyword evidence="3" id="KW-0677">Repeat</keyword>
<dbReference type="Proteomes" id="UP001152795">
    <property type="component" value="Unassembled WGS sequence"/>
</dbReference>
<gene>
    <name evidence="6" type="ORF">PACLA_8A051445</name>
</gene>
<dbReference type="InterPro" id="IPR018097">
    <property type="entry name" value="EGF_Ca-bd_CS"/>
</dbReference>
<dbReference type="PROSITE" id="PS00022">
    <property type="entry name" value="EGF_1"/>
    <property type="match status" value="1"/>
</dbReference>
<dbReference type="Pfam" id="PF07645">
    <property type="entry name" value="EGF_CA"/>
    <property type="match status" value="1"/>
</dbReference>
<keyword evidence="2" id="KW-0732">Signal</keyword>
<dbReference type="PROSITE" id="PS01186">
    <property type="entry name" value="EGF_2"/>
    <property type="match status" value="4"/>
</dbReference>
<comment type="caution">
    <text evidence="6">The sequence shown here is derived from an EMBL/GenBank/DDBJ whole genome shotgun (WGS) entry which is preliminary data.</text>
</comment>
<dbReference type="PROSITE" id="PS01187">
    <property type="entry name" value="EGF_CA"/>
    <property type="match status" value="2"/>
</dbReference>
<dbReference type="SMART" id="SM00200">
    <property type="entry name" value="SEA"/>
    <property type="match status" value="1"/>
</dbReference>
<evidence type="ECO:0000256" key="5">
    <source>
        <dbReference type="PROSITE-ProRule" id="PRU00076"/>
    </source>
</evidence>
<accession>A0A6S7IG72</accession>
<dbReference type="InterPro" id="IPR049883">
    <property type="entry name" value="NOTCH1_EGF-like"/>
</dbReference>
<keyword evidence="7" id="KW-1185">Reference proteome</keyword>
<dbReference type="EMBL" id="CACRXK020009813">
    <property type="protein sequence ID" value="CAB4018015.1"/>
    <property type="molecule type" value="Genomic_DNA"/>
</dbReference>
<feature type="non-terminal residue" evidence="6">
    <location>
        <position position="1"/>
    </location>
</feature>
<dbReference type="OrthoDB" id="5951565at2759"/>
<dbReference type="SMART" id="SM00179">
    <property type="entry name" value="EGF_CA"/>
    <property type="match status" value="5"/>
</dbReference>
<dbReference type="PANTHER" id="PTHR24039">
    <property type="entry name" value="FIBRILLIN-RELATED"/>
    <property type="match status" value="1"/>
</dbReference>
<dbReference type="Gene3D" id="2.10.25.10">
    <property type="entry name" value="Laminin"/>
    <property type="match status" value="5"/>
</dbReference>
<dbReference type="Pfam" id="PF00008">
    <property type="entry name" value="EGF"/>
    <property type="match status" value="1"/>
</dbReference>
<dbReference type="AlphaFoldDB" id="A0A6S7IG72"/>
<dbReference type="InterPro" id="IPR009030">
    <property type="entry name" value="Growth_fac_rcpt_cys_sf"/>
</dbReference>
<dbReference type="FunFam" id="2.10.25.10:FF:000653">
    <property type="entry name" value="Putative Fibrillin-1"/>
    <property type="match status" value="2"/>
</dbReference>
<feature type="non-terminal residue" evidence="6">
    <location>
        <position position="322"/>
    </location>
</feature>
<dbReference type="InterPro" id="IPR001881">
    <property type="entry name" value="EGF-like_Ca-bd_dom"/>
</dbReference>
<comment type="caution">
    <text evidence="5">Lacks conserved residue(s) required for the propagation of feature annotation.</text>
</comment>
<keyword evidence="1 5" id="KW-0245">EGF-like domain</keyword>
<dbReference type="Pfam" id="PF01390">
    <property type="entry name" value="SEA"/>
    <property type="match status" value="1"/>
</dbReference>
<dbReference type="InterPro" id="IPR024731">
    <property type="entry name" value="NELL2-like_EGF"/>
</dbReference>
<dbReference type="SUPFAM" id="SSF57196">
    <property type="entry name" value="EGF/Laminin"/>
    <property type="match status" value="2"/>
</dbReference>
<dbReference type="SUPFAM" id="SSF82671">
    <property type="entry name" value="SEA domain"/>
    <property type="match status" value="1"/>
</dbReference>
<feature type="disulfide bond" evidence="5">
    <location>
        <begin position="310"/>
        <end position="319"/>
    </location>
</feature>
<dbReference type="PANTHER" id="PTHR24039:SF58">
    <property type="entry name" value="EGF-LIKE DOMAIN-CONTAINING PROTEIN"/>
    <property type="match status" value="1"/>
</dbReference>
<dbReference type="SUPFAM" id="SSF57184">
    <property type="entry name" value="Growth factor receptor domain"/>
    <property type="match status" value="1"/>
</dbReference>
<dbReference type="SMART" id="SM00181">
    <property type="entry name" value="EGF"/>
    <property type="match status" value="5"/>
</dbReference>
<sequence>IDECSQANMCHADATCTNTPGSYLCTCNTGYTGIGTYCVDIDECSQANMCHADSTCTNTPGSYLCSCNTGYTGNGTYCVDIDECSQANMCHADATCTNTPGSYLCTCNTGYTGNGTYCVDINECSQANMCHAEATCTNTPGTYVCTCNTGYTGDGTNCADAGTEIPIFNPSGNPATVPIEEAVPFEVVIRIEEIFVSELQNKQSQAFRNLRNRFLDFLLPVYQNQIGFIGIIINSFSNGSIVADIDILYNSSEPIPTAEEVQSPIAEARDNGSAIFNISSLQVQREGCPNAPCLNGGNCSSNGTSFSCSCPVRFTGDQCQIE</sequence>
<proteinExistence type="predicted"/>
<keyword evidence="4 5" id="KW-1015">Disulfide bond</keyword>
<protein>
    <submittedName>
        <fullName evidence="6">Fibrillin-2-like isoform X48</fullName>
    </submittedName>
</protein>
<dbReference type="InterPro" id="IPR000742">
    <property type="entry name" value="EGF"/>
</dbReference>
<dbReference type="CDD" id="cd00054">
    <property type="entry name" value="EGF_CA"/>
    <property type="match status" value="5"/>
</dbReference>
<dbReference type="PROSITE" id="PS00010">
    <property type="entry name" value="ASX_HYDROXYL"/>
    <property type="match status" value="4"/>
</dbReference>
<evidence type="ECO:0000313" key="6">
    <source>
        <dbReference type="EMBL" id="CAB4018015.1"/>
    </source>
</evidence>
<evidence type="ECO:0000313" key="7">
    <source>
        <dbReference type="Proteomes" id="UP001152795"/>
    </source>
</evidence>
<dbReference type="FunFam" id="2.10.25.10:FF:000038">
    <property type="entry name" value="Fibrillin 2"/>
    <property type="match status" value="1"/>
</dbReference>
<dbReference type="PROSITE" id="PS50026">
    <property type="entry name" value="EGF_3"/>
    <property type="match status" value="5"/>
</dbReference>
<dbReference type="GO" id="GO:0005509">
    <property type="term" value="F:calcium ion binding"/>
    <property type="evidence" value="ECO:0007669"/>
    <property type="project" value="InterPro"/>
</dbReference>
<dbReference type="InterPro" id="IPR036364">
    <property type="entry name" value="SEA_dom_sf"/>
</dbReference>
<evidence type="ECO:0000256" key="3">
    <source>
        <dbReference type="ARBA" id="ARBA00022737"/>
    </source>
</evidence>
<organism evidence="6 7">
    <name type="scientific">Paramuricea clavata</name>
    <name type="common">Red gorgonian</name>
    <name type="synonym">Violescent sea-whip</name>
    <dbReference type="NCBI Taxonomy" id="317549"/>
    <lineage>
        <taxon>Eukaryota</taxon>
        <taxon>Metazoa</taxon>
        <taxon>Cnidaria</taxon>
        <taxon>Anthozoa</taxon>
        <taxon>Octocorallia</taxon>
        <taxon>Malacalcyonacea</taxon>
        <taxon>Plexauridae</taxon>
        <taxon>Paramuricea</taxon>
    </lineage>
</organism>
<evidence type="ECO:0000256" key="1">
    <source>
        <dbReference type="ARBA" id="ARBA00022536"/>
    </source>
</evidence>
<dbReference type="Pfam" id="PF12947">
    <property type="entry name" value="EGF_3"/>
    <property type="match status" value="3"/>
</dbReference>
<evidence type="ECO:0000256" key="2">
    <source>
        <dbReference type="ARBA" id="ARBA00022729"/>
    </source>
</evidence>
<reference evidence="6" key="1">
    <citation type="submission" date="2020-04" db="EMBL/GenBank/DDBJ databases">
        <authorList>
            <person name="Alioto T."/>
            <person name="Alioto T."/>
            <person name="Gomez Garrido J."/>
        </authorList>
    </citation>
    <scope>NUCLEOTIDE SEQUENCE</scope>
    <source>
        <strain evidence="6">A484AB</strain>
    </source>
</reference>
<name>A0A6S7IG72_PARCT</name>
<dbReference type="InterPro" id="IPR000082">
    <property type="entry name" value="SEA_dom"/>
</dbReference>
<dbReference type="InterPro" id="IPR000152">
    <property type="entry name" value="EGF-type_Asp/Asn_hydroxyl_site"/>
</dbReference>
<dbReference type="PROSITE" id="PS50024">
    <property type="entry name" value="SEA"/>
    <property type="match status" value="1"/>
</dbReference>
<evidence type="ECO:0000256" key="4">
    <source>
        <dbReference type="ARBA" id="ARBA00023157"/>
    </source>
</evidence>
<dbReference type="FunFam" id="2.10.25.10:FF:000506">
    <property type="entry name" value="Adhesion G protein-coupled receptor E1"/>
    <property type="match status" value="1"/>
</dbReference>